<dbReference type="KEGG" id="dmm:dnm_056530"/>
<gene>
    <name evidence="2" type="ORF">dnm_056530</name>
</gene>
<evidence type="ECO:0000313" key="3">
    <source>
        <dbReference type="Proteomes" id="UP000663722"/>
    </source>
</evidence>
<keyword evidence="1" id="KW-0472">Membrane</keyword>
<feature type="transmembrane region" description="Helical" evidence="1">
    <location>
        <begin position="6"/>
        <end position="25"/>
    </location>
</feature>
<keyword evidence="1" id="KW-1133">Transmembrane helix</keyword>
<protein>
    <submittedName>
        <fullName evidence="2">Uncharacterized protein</fullName>
    </submittedName>
</protein>
<keyword evidence="3" id="KW-1185">Reference proteome</keyword>
<organism evidence="2 3">
    <name type="scientific">Desulfonema magnum</name>
    <dbReference type="NCBI Taxonomy" id="45655"/>
    <lineage>
        <taxon>Bacteria</taxon>
        <taxon>Pseudomonadati</taxon>
        <taxon>Thermodesulfobacteriota</taxon>
        <taxon>Desulfobacteria</taxon>
        <taxon>Desulfobacterales</taxon>
        <taxon>Desulfococcaceae</taxon>
        <taxon>Desulfonema</taxon>
    </lineage>
</organism>
<proteinExistence type="predicted"/>
<evidence type="ECO:0000256" key="1">
    <source>
        <dbReference type="SAM" id="Phobius"/>
    </source>
</evidence>
<dbReference type="AlphaFoldDB" id="A0A975BQG4"/>
<sequence>MLCFFFFFFILFVIKIFLCVPYMWMKIIYHIFSYRSNRNHIDTKICRFLLSVKEGKDL</sequence>
<dbReference type="Proteomes" id="UP000663722">
    <property type="component" value="Chromosome"/>
</dbReference>
<reference evidence="2" key="1">
    <citation type="journal article" date="2021" name="Microb. Physiol.">
        <title>Proteogenomic Insights into the Physiology of Marine, Sulfate-Reducing, Filamentous Desulfonema limicola and Desulfonema magnum.</title>
        <authorList>
            <person name="Schnaars V."/>
            <person name="Wohlbrand L."/>
            <person name="Scheve S."/>
            <person name="Hinrichs C."/>
            <person name="Reinhardt R."/>
            <person name="Rabus R."/>
        </authorList>
    </citation>
    <scope>NUCLEOTIDE SEQUENCE</scope>
    <source>
        <strain evidence="2">4be13</strain>
    </source>
</reference>
<evidence type="ECO:0000313" key="2">
    <source>
        <dbReference type="EMBL" id="QTA89597.1"/>
    </source>
</evidence>
<dbReference type="EMBL" id="CP061800">
    <property type="protein sequence ID" value="QTA89597.1"/>
    <property type="molecule type" value="Genomic_DNA"/>
</dbReference>
<accession>A0A975BQG4</accession>
<keyword evidence="1" id="KW-0812">Transmembrane</keyword>
<name>A0A975BQG4_9BACT</name>